<keyword evidence="4 5" id="KW-0472">Membrane</keyword>
<accession>A0A9N9D2Z8</accession>
<keyword evidence="2 5" id="KW-0812">Transmembrane</keyword>
<evidence type="ECO:0000313" key="7">
    <source>
        <dbReference type="Proteomes" id="UP000789342"/>
    </source>
</evidence>
<protein>
    <submittedName>
        <fullName evidence="6">3713_t:CDS:1</fullName>
    </submittedName>
</protein>
<dbReference type="PANTHER" id="PTHR23507:SF1">
    <property type="entry name" value="FI18259P1-RELATED"/>
    <property type="match status" value="1"/>
</dbReference>
<evidence type="ECO:0000256" key="2">
    <source>
        <dbReference type="ARBA" id="ARBA00022692"/>
    </source>
</evidence>
<dbReference type="Pfam" id="PF07690">
    <property type="entry name" value="MFS_1"/>
    <property type="match status" value="1"/>
</dbReference>
<feature type="transmembrane region" description="Helical" evidence="5">
    <location>
        <begin position="355"/>
        <end position="380"/>
    </location>
</feature>
<dbReference type="AlphaFoldDB" id="A0A9N9D2Z8"/>
<evidence type="ECO:0000256" key="5">
    <source>
        <dbReference type="SAM" id="Phobius"/>
    </source>
</evidence>
<dbReference type="SUPFAM" id="SSF103473">
    <property type="entry name" value="MFS general substrate transporter"/>
    <property type="match status" value="1"/>
</dbReference>
<feature type="transmembrane region" description="Helical" evidence="5">
    <location>
        <begin position="193"/>
        <end position="216"/>
    </location>
</feature>
<reference evidence="6" key="1">
    <citation type="submission" date="2021-06" db="EMBL/GenBank/DDBJ databases">
        <authorList>
            <person name="Kallberg Y."/>
            <person name="Tangrot J."/>
            <person name="Rosling A."/>
        </authorList>
    </citation>
    <scope>NUCLEOTIDE SEQUENCE</scope>
    <source>
        <strain evidence="6">CL551</strain>
    </source>
</reference>
<feature type="transmembrane region" description="Helical" evidence="5">
    <location>
        <begin position="318"/>
        <end position="343"/>
    </location>
</feature>
<evidence type="ECO:0000313" key="6">
    <source>
        <dbReference type="EMBL" id="CAG8620627.1"/>
    </source>
</evidence>
<feature type="transmembrane region" description="Helical" evidence="5">
    <location>
        <begin position="131"/>
        <end position="150"/>
    </location>
</feature>
<keyword evidence="7" id="KW-1185">Reference proteome</keyword>
<dbReference type="OrthoDB" id="3026777at2759"/>
<dbReference type="EMBL" id="CAJVPV010007560">
    <property type="protein sequence ID" value="CAG8620627.1"/>
    <property type="molecule type" value="Genomic_DNA"/>
</dbReference>
<keyword evidence="3 5" id="KW-1133">Transmembrane helix</keyword>
<dbReference type="InterPro" id="IPR011701">
    <property type="entry name" value="MFS"/>
</dbReference>
<sequence length="519" mass="58767">MTFPDDNDKSTYASSTTLKLRNGPLEIEANESDLLLPKNHFPADRDSLLSRTLPWHKTPSIYWLIPAFFVVAVTFGIGISPKVKFYVNVVCRDYYSSKQENTTQKFFVLNNDELPDDMCNIPEVQAGVSQLILVLNLCTAIPGVFVLGTLGSLSDRWGRRMMLFLASVGMTMLSLCILLAGNFWSYFGIKILIIGYLIDGFSGGVLLFITVSYAYIADCTTPTQRNAVFGLLQGVMSYNGLLVGPYDIRMSIPFEKQLENQRRYQDELRNHSWFWKWLSVLNIFKTLSILMPKNQKGASRNAEELEDGITINAGKYSILTLAGINILIFGVIMGTQQIFLLYTSYVFDWSIMDQGYVLFLGGFSRAVVLLVVYPMFLRLFKKWGIKDDRKVIENNVNDRDATRKSRPSSPTVLDEFDEKKELLAEVWIIRMGLAIDAISYLFFGLATNSTTFFAAYFFGSLSAIASPTIKSLQTKLVPKSQLVQHISENFTAFDLVRGYEYDDDSITVDPWNHIQEITD</sequence>
<name>A0A9N9D2Z8_9GLOM</name>
<feature type="transmembrane region" description="Helical" evidence="5">
    <location>
        <begin position="61"/>
        <end position="79"/>
    </location>
</feature>
<comment type="caution">
    <text evidence="6">The sequence shown here is derived from an EMBL/GenBank/DDBJ whole genome shotgun (WGS) entry which is preliminary data.</text>
</comment>
<evidence type="ECO:0000256" key="3">
    <source>
        <dbReference type="ARBA" id="ARBA00022989"/>
    </source>
</evidence>
<evidence type="ECO:0000256" key="1">
    <source>
        <dbReference type="ARBA" id="ARBA00004141"/>
    </source>
</evidence>
<dbReference type="GO" id="GO:0022857">
    <property type="term" value="F:transmembrane transporter activity"/>
    <property type="evidence" value="ECO:0007669"/>
    <property type="project" value="InterPro"/>
</dbReference>
<dbReference type="Gene3D" id="1.20.1250.20">
    <property type="entry name" value="MFS general substrate transporter like domains"/>
    <property type="match status" value="1"/>
</dbReference>
<dbReference type="Proteomes" id="UP000789342">
    <property type="component" value="Unassembled WGS sequence"/>
</dbReference>
<gene>
    <name evidence="6" type="ORF">AMORRO_LOCUS8647</name>
</gene>
<dbReference type="InterPro" id="IPR036259">
    <property type="entry name" value="MFS_trans_sf"/>
</dbReference>
<dbReference type="GO" id="GO:0016020">
    <property type="term" value="C:membrane"/>
    <property type="evidence" value="ECO:0007669"/>
    <property type="project" value="UniProtKB-SubCell"/>
</dbReference>
<organism evidence="6 7">
    <name type="scientific">Acaulospora morrowiae</name>
    <dbReference type="NCBI Taxonomy" id="94023"/>
    <lineage>
        <taxon>Eukaryota</taxon>
        <taxon>Fungi</taxon>
        <taxon>Fungi incertae sedis</taxon>
        <taxon>Mucoromycota</taxon>
        <taxon>Glomeromycotina</taxon>
        <taxon>Glomeromycetes</taxon>
        <taxon>Diversisporales</taxon>
        <taxon>Acaulosporaceae</taxon>
        <taxon>Acaulospora</taxon>
    </lineage>
</organism>
<proteinExistence type="predicted"/>
<comment type="subcellular location">
    <subcellularLocation>
        <location evidence="1">Membrane</location>
        <topology evidence="1">Multi-pass membrane protein</topology>
    </subcellularLocation>
</comment>
<evidence type="ECO:0000256" key="4">
    <source>
        <dbReference type="ARBA" id="ARBA00023136"/>
    </source>
</evidence>
<feature type="transmembrane region" description="Helical" evidence="5">
    <location>
        <begin position="162"/>
        <end position="187"/>
    </location>
</feature>
<dbReference type="PANTHER" id="PTHR23507">
    <property type="entry name" value="ZGC:174356"/>
    <property type="match status" value="1"/>
</dbReference>